<dbReference type="EMBL" id="LR792684">
    <property type="protein sequence ID" value="CAB3395767.1"/>
    <property type="molecule type" value="Genomic_DNA"/>
</dbReference>
<protein>
    <submittedName>
        <fullName evidence="1">DNA-directed RNA polymerase subunit delta</fullName>
    </submittedName>
</protein>
<keyword evidence="2" id="KW-1185">Reference proteome</keyword>
<evidence type="ECO:0000313" key="2">
    <source>
        <dbReference type="Proteomes" id="UP000501793"/>
    </source>
</evidence>
<reference evidence="1" key="1">
    <citation type="submission" date="2020-04" db="EMBL/GenBank/DDBJ databases">
        <authorList>
            <person name="Hogendoorn C."/>
        </authorList>
    </citation>
    <scope>NUCLEOTIDE SEQUENCE</scope>
    <source>
        <strain evidence="1">FAVT5</strain>
    </source>
</reference>
<name>A0ACA8ZEI9_9BACL</name>
<sequence>MCYNSLLYAVNRSSRRIRLQEFRWERGIADGGEAMAGWDPERLEEASFVDLAYEVLREGGTPAHYRDLLADVAQLKGLSDEELDEVIARLFTDINVDGRFIHLGGNVWGLKRWYPTDKTADRSLGKKAAAVVDDEEEEDEDLELVEIDEVEDEESEDEVVDEEDVDDFEELDDLEPDDDEIDDSDDLDFEDSEDDY</sequence>
<accession>A0ACA8ZEI9</accession>
<proteinExistence type="predicted"/>
<gene>
    <name evidence="1" type="primary">rpoE</name>
    <name evidence="1" type="ORF">FAVT5_3552</name>
</gene>
<keyword evidence="1" id="KW-0240">DNA-directed RNA polymerase</keyword>
<evidence type="ECO:0000313" key="1">
    <source>
        <dbReference type="EMBL" id="CAB3395767.1"/>
    </source>
</evidence>
<keyword evidence="1" id="KW-0804">Transcription</keyword>
<organism evidence="1 2">
    <name type="scientific">Kyrpidia spormannii</name>
    <dbReference type="NCBI Taxonomy" id="2055160"/>
    <lineage>
        <taxon>Bacteria</taxon>
        <taxon>Bacillati</taxon>
        <taxon>Bacillota</taxon>
        <taxon>Bacilli</taxon>
        <taxon>Bacillales</taxon>
        <taxon>Alicyclobacillaceae</taxon>
        <taxon>Kyrpidia</taxon>
    </lineage>
</organism>
<dbReference type="Proteomes" id="UP000501793">
    <property type="component" value="Chromosome"/>
</dbReference>